<name>A0ABW3SNC9_9BACT</name>
<dbReference type="Proteomes" id="UP001597094">
    <property type="component" value="Unassembled WGS sequence"/>
</dbReference>
<evidence type="ECO:0000313" key="3">
    <source>
        <dbReference type="Proteomes" id="UP001597094"/>
    </source>
</evidence>
<feature type="coiled-coil region" evidence="1">
    <location>
        <begin position="7"/>
        <end position="37"/>
    </location>
</feature>
<evidence type="ECO:0000313" key="2">
    <source>
        <dbReference type="EMBL" id="MFD1185397.1"/>
    </source>
</evidence>
<sequence>MSIKGFLQDLNEVFKENEEEKRKREEVVKQKEKEKKEFFELYSNIYNDGIVKKVKKIEKELKNDFKIRYKKGPEKPSFNTLEGSLTFQPKFVTDVYEIKIMVQGQFKDKTLVVLGNATYRLNAKHKGATEVFKDKIELFDPEQTEDFITKILRYFFIER</sequence>
<protein>
    <submittedName>
        <fullName evidence="2">Uncharacterized protein</fullName>
    </submittedName>
</protein>
<keyword evidence="1" id="KW-0175">Coiled coil</keyword>
<proteinExistence type="predicted"/>
<dbReference type="RefSeq" id="WP_377523151.1">
    <property type="nucleotide sequence ID" value="NZ_JBHTLD010000021.1"/>
</dbReference>
<evidence type="ECO:0000256" key="1">
    <source>
        <dbReference type="SAM" id="Coils"/>
    </source>
</evidence>
<keyword evidence="3" id="KW-1185">Reference proteome</keyword>
<organism evidence="2 3">
    <name type="scientific">Pontibacter rugosus</name>
    <dbReference type="NCBI Taxonomy" id="1745966"/>
    <lineage>
        <taxon>Bacteria</taxon>
        <taxon>Pseudomonadati</taxon>
        <taxon>Bacteroidota</taxon>
        <taxon>Cytophagia</taxon>
        <taxon>Cytophagales</taxon>
        <taxon>Hymenobacteraceae</taxon>
        <taxon>Pontibacter</taxon>
    </lineage>
</organism>
<accession>A0ABW3SNC9</accession>
<gene>
    <name evidence="2" type="ORF">ACFQ2O_04190</name>
</gene>
<comment type="caution">
    <text evidence="2">The sequence shown here is derived from an EMBL/GenBank/DDBJ whole genome shotgun (WGS) entry which is preliminary data.</text>
</comment>
<dbReference type="EMBL" id="JBHTLD010000021">
    <property type="protein sequence ID" value="MFD1185397.1"/>
    <property type="molecule type" value="Genomic_DNA"/>
</dbReference>
<reference evidence="3" key="1">
    <citation type="journal article" date="2019" name="Int. J. Syst. Evol. Microbiol.">
        <title>The Global Catalogue of Microorganisms (GCM) 10K type strain sequencing project: providing services to taxonomists for standard genome sequencing and annotation.</title>
        <authorList>
            <consortium name="The Broad Institute Genomics Platform"/>
            <consortium name="The Broad Institute Genome Sequencing Center for Infectious Disease"/>
            <person name="Wu L."/>
            <person name="Ma J."/>
        </authorList>
    </citation>
    <scope>NUCLEOTIDE SEQUENCE [LARGE SCALE GENOMIC DNA]</scope>
    <source>
        <strain evidence="3">JCM 31319</strain>
    </source>
</reference>